<dbReference type="Proteomes" id="UP000247409">
    <property type="component" value="Unassembled WGS sequence"/>
</dbReference>
<comment type="caution">
    <text evidence="5">The sequence shown here is derived from an EMBL/GenBank/DDBJ whole genome shotgun (WGS) entry which is preliminary data.</text>
</comment>
<protein>
    <submittedName>
        <fullName evidence="5">Protein aardvark</fullName>
    </submittedName>
</protein>
<dbReference type="InterPro" id="IPR000225">
    <property type="entry name" value="Armadillo"/>
</dbReference>
<evidence type="ECO:0000313" key="6">
    <source>
        <dbReference type="Proteomes" id="UP000247409"/>
    </source>
</evidence>
<dbReference type="PANTHER" id="PTHR22895">
    <property type="entry name" value="ARMADILLO REPEAT-CONTAINING PROTEIN 6"/>
    <property type="match status" value="1"/>
</dbReference>
<dbReference type="InterPro" id="IPR011989">
    <property type="entry name" value="ARM-like"/>
</dbReference>
<feature type="repeat" description="ARM" evidence="2">
    <location>
        <begin position="229"/>
        <end position="273"/>
    </location>
</feature>
<dbReference type="InterPro" id="IPR016024">
    <property type="entry name" value="ARM-type_fold"/>
</dbReference>
<keyword evidence="1" id="KW-0677">Repeat</keyword>
<sequence length="715" mass="79146">MMEPELTIVHVRPRTEMERLRDVAYDAEDSDLVSIPSDNISLGSLATPVPKSFTWGCENNGANSMLEPFCVKPPHEDIDTPRKRENSRRERLKRTAGRIRSAMNLHVENEDGSARLQQNDILSPVSQCSVSGSEDDLSARKVQDAVNKLLFPEEYPPSENTKKTMSIIKKSVSMISEGTESHLELILGLVFDEMKKNPRNELIQDRGCLILTRISRDSKHTQGAIVAKGGVPLIVRAMTTHTRSSNVQSRAISALLCLTTDRTARTQIIDHRGTELISWAMREFSSIPLLLKNGATCLCNLSFGCGESKRRIGRIGGIHVVVNAMNKFPQDADLQARCCLALRNLACGLRANQWIAGRSQSMEAILRSMERMHADVNIQYQGCIALANICADEWENRMRAAELGVVPIALKILRKNLQNGPMCEHALTLLRNISIQNDHNQVSIGEHDGIELVLSCIKVHRFNKKVVEKGCGTLRYLLFAKANRDRFLESNGIDSLVRIMRDGAEHVSVSEAVIYTVGNATCDNIDSKRAVGRNGGITAIVQIMANHLDSAEIQEHGCRALRNVADADELNLRLLTECGAIDTVLVAMMGYSDNGSIQEQGCAMLYNMTALEEGWRQARELEAVAVVTRSRCMHLDKSMVRIQADALLKRLKTNPNACAACPKKKVSMIDSGQKLGMRVLSGKRSRCDSKGHNTPRQEDAPPTRKLLQLLGSSSN</sequence>
<evidence type="ECO:0000256" key="2">
    <source>
        <dbReference type="PROSITE-ProRule" id="PRU00259"/>
    </source>
</evidence>
<accession>A0A2V3J1A8</accession>
<dbReference type="EMBL" id="NBIV01000028">
    <property type="protein sequence ID" value="PXF47170.1"/>
    <property type="molecule type" value="Genomic_DNA"/>
</dbReference>
<name>A0A2V3J1A8_9FLOR</name>
<keyword evidence="6" id="KW-1185">Reference proteome</keyword>
<feature type="domain" description="Protein zer-1 homolog-like C-terminal" evidence="4">
    <location>
        <begin position="318"/>
        <end position="510"/>
    </location>
</feature>
<dbReference type="Gene3D" id="1.25.10.10">
    <property type="entry name" value="Leucine-rich Repeat Variant"/>
    <property type="match status" value="2"/>
</dbReference>
<dbReference type="Pfam" id="PF22964">
    <property type="entry name" value="ZER1-like_2nd"/>
    <property type="match status" value="1"/>
</dbReference>
<dbReference type="OrthoDB" id="4094at2759"/>
<gene>
    <name evidence="5" type="ORF">BWQ96_03112</name>
</gene>
<feature type="compositionally biased region" description="Basic and acidic residues" evidence="3">
    <location>
        <begin position="685"/>
        <end position="702"/>
    </location>
</feature>
<dbReference type="SUPFAM" id="SSF48371">
    <property type="entry name" value="ARM repeat"/>
    <property type="match status" value="2"/>
</dbReference>
<reference evidence="5 6" key="1">
    <citation type="journal article" date="2018" name="Mol. Biol. Evol.">
        <title>Analysis of the draft genome of the red seaweed Gracilariopsis chorda provides insights into genome size evolution in Rhodophyta.</title>
        <authorList>
            <person name="Lee J."/>
            <person name="Yang E.C."/>
            <person name="Graf L."/>
            <person name="Yang J.H."/>
            <person name="Qiu H."/>
            <person name="Zel Zion U."/>
            <person name="Chan C.X."/>
            <person name="Stephens T.G."/>
            <person name="Weber A.P.M."/>
            <person name="Boo G.H."/>
            <person name="Boo S.M."/>
            <person name="Kim K.M."/>
            <person name="Shin Y."/>
            <person name="Jung M."/>
            <person name="Lee S.J."/>
            <person name="Yim H.S."/>
            <person name="Lee J.H."/>
            <person name="Bhattacharya D."/>
            <person name="Yoon H.S."/>
        </authorList>
    </citation>
    <scope>NUCLEOTIDE SEQUENCE [LARGE SCALE GENOMIC DNA]</scope>
    <source>
        <strain evidence="5 6">SKKU-2015</strain>
        <tissue evidence="5">Whole body</tissue>
    </source>
</reference>
<evidence type="ECO:0000256" key="1">
    <source>
        <dbReference type="ARBA" id="ARBA00022737"/>
    </source>
</evidence>
<dbReference type="PROSITE" id="PS50176">
    <property type="entry name" value="ARM_REPEAT"/>
    <property type="match status" value="2"/>
</dbReference>
<evidence type="ECO:0000256" key="3">
    <source>
        <dbReference type="SAM" id="MobiDB-lite"/>
    </source>
</evidence>
<evidence type="ECO:0000313" key="5">
    <source>
        <dbReference type="EMBL" id="PXF47170.1"/>
    </source>
</evidence>
<dbReference type="InterPro" id="IPR055142">
    <property type="entry name" value="ZER1-like_C"/>
</dbReference>
<dbReference type="AlphaFoldDB" id="A0A2V3J1A8"/>
<organism evidence="5 6">
    <name type="scientific">Gracilariopsis chorda</name>
    <dbReference type="NCBI Taxonomy" id="448386"/>
    <lineage>
        <taxon>Eukaryota</taxon>
        <taxon>Rhodophyta</taxon>
        <taxon>Florideophyceae</taxon>
        <taxon>Rhodymeniophycidae</taxon>
        <taxon>Gracilariales</taxon>
        <taxon>Gracilariaceae</taxon>
        <taxon>Gracilariopsis</taxon>
    </lineage>
</organism>
<feature type="repeat" description="ARM" evidence="2">
    <location>
        <begin position="535"/>
        <end position="579"/>
    </location>
</feature>
<evidence type="ECO:0000259" key="4">
    <source>
        <dbReference type="Pfam" id="PF22964"/>
    </source>
</evidence>
<dbReference type="PANTHER" id="PTHR22895:SF0">
    <property type="entry name" value="ARMADILLO REPEAT-CONTAINING PROTEIN 6"/>
    <property type="match status" value="1"/>
</dbReference>
<proteinExistence type="predicted"/>
<dbReference type="SMART" id="SM00185">
    <property type="entry name" value="ARM"/>
    <property type="match status" value="9"/>
</dbReference>
<feature type="region of interest" description="Disordered" evidence="3">
    <location>
        <begin position="681"/>
        <end position="705"/>
    </location>
</feature>